<evidence type="ECO:0000313" key="1">
    <source>
        <dbReference type="EMBL" id="KAJ8107821.1"/>
    </source>
</evidence>
<comment type="caution">
    <text evidence="1">The sequence shown here is derived from an EMBL/GenBank/DDBJ whole genome shotgun (WGS) entry which is preliminary data.</text>
</comment>
<name>A0ACC2HZ85_9PLEO</name>
<organism evidence="1 2">
    <name type="scientific">Boeremia exigua</name>
    <dbReference type="NCBI Taxonomy" id="749465"/>
    <lineage>
        <taxon>Eukaryota</taxon>
        <taxon>Fungi</taxon>
        <taxon>Dikarya</taxon>
        <taxon>Ascomycota</taxon>
        <taxon>Pezizomycotina</taxon>
        <taxon>Dothideomycetes</taxon>
        <taxon>Pleosporomycetidae</taxon>
        <taxon>Pleosporales</taxon>
        <taxon>Pleosporineae</taxon>
        <taxon>Didymellaceae</taxon>
        <taxon>Boeremia</taxon>
    </lineage>
</organism>
<sequence>MATATCYANIETDMPRARNMSLLNARRPMLSPLSMPSTLAAPGAPSVATTSSADTLDIMGKISASPAFAGVQIRCGPRDTYNPSHFHPHTFTAAQSSILVINMSTREPAADPNSLAQIRDSNKTLLSALEAHQAFPQQQRARSGKVYFMHDFASRTDAMFDSILNDVPAPDTPATRGSVPQAKPSTMTQSQRDELKSDVVGRCAMLHSMITDISGMTAMMFGEQPERRVDLGDAVERASQELVNGISG</sequence>
<accession>A0ACC2HZ85</accession>
<dbReference type="EMBL" id="JAPHNI010000853">
    <property type="protein sequence ID" value="KAJ8107821.1"/>
    <property type="molecule type" value="Genomic_DNA"/>
</dbReference>
<reference evidence="1" key="1">
    <citation type="submission" date="2022-11" db="EMBL/GenBank/DDBJ databases">
        <title>Genome Sequence of Boeremia exigua.</title>
        <authorList>
            <person name="Buettner E."/>
        </authorList>
    </citation>
    <scope>NUCLEOTIDE SEQUENCE</scope>
    <source>
        <strain evidence="1">CU02</strain>
    </source>
</reference>
<gene>
    <name evidence="1" type="ORF">OPT61_g8596</name>
</gene>
<evidence type="ECO:0000313" key="2">
    <source>
        <dbReference type="Proteomes" id="UP001153331"/>
    </source>
</evidence>
<proteinExistence type="predicted"/>
<dbReference type="Proteomes" id="UP001153331">
    <property type="component" value="Unassembled WGS sequence"/>
</dbReference>
<keyword evidence="2" id="KW-1185">Reference proteome</keyword>
<protein>
    <submittedName>
        <fullName evidence="1">Uncharacterized protein</fullName>
    </submittedName>
</protein>